<feature type="disulfide bond" evidence="9">
    <location>
        <begin position="301"/>
        <end position="362"/>
    </location>
</feature>
<feature type="domain" description="SRCR" evidence="11">
    <location>
        <begin position="600"/>
        <end position="699"/>
    </location>
</feature>
<dbReference type="PROSITE" id="PS50287">
    <property type="entry name" value="SRCR_2"/>
    <property type="match status" value="10"/>
</dbReference>
<evidence type="ECO:0000256" key="2">
    <source>
        <dbReference type="ARBA" id="ARBA00022692"/>
    </source>
</evidence>
<protein>
    <recommendedName>
        <fullName evidence="11">SRCR domain-containing protein</fullName>
    </recommendedName>
</protein>
<dbReference type="Pfam" id="PF00530">
    <property type="entry name" value="SRCR"/>
    <property type="match status" value="9"/>
</dbReference>
<feature type="disulfide bond" evidence="9">
    <location>
        <begin position="1006"/>
        <end position="1016"/>
    </location>
</feature>
<feature type="domain" description="SRCR" evidence="11">
    <location>
        <begin position="261"/>
        <end position="363"/>
    </location>
</feature>
<keyword evidence="8" id="KW-0325">Glycoprotein</keyword>
<evidence type="ECO:0000256" key="6">
    <source>
        <dbReference type="ARBA" id="ARBA00023136"/>
    </source>
</evidence>
<dbReference type="FunFam" id="3.10.250.10:FF:000016">
    <property type="entry name" value="Scavenger receptor cysteine-rich protein type 12"/>
    <property type="match status" value="4"/>
</dbReference>
<dbReference type="Proteomes" id="UP001347796">
    <property type="component" value="Unassembled WGS sequence"/>
</dbReference>
<dbReference type="Gene3D" id="3.10.250.10">
    <property type="entry name" value="SRCR-like domain"/>
    <property type="match status" value="9"/>
</dbReference>
<keyword evidence="4" id="KW-0677">Repeat</keyword>
<feature type="disulfide bond" evidence="9">
    <location>
        <begin position="288"/>
        <end position="352"/>
    </location>
</feature>
<evidence type="ECO:0000256" key="5">
    <source>
        <dbReference type="ARBA" id="ARBA00022989"/>
    </source>
</evidence>
<dbReference type="PROSITE" id="PS00420">
    <property type="entry name" value="SRCR_1"/>
    <property type="match status" value="2"/>
</dbReference>
<evidence type="ECO:0000256" key="7">
    <source>
        <dbReference type="ARBA" id="ARBA00023157"/>
    </source>
</evidence>
<evidence type="ECO:0000259" key="11">
    <source>
        <dbReference type="PROSITE" id="PS50287"/>
    </source>
</evidence>
<dbReference type="FunFam" id="3.10.250.10:FF:000001">
    <property type="entry name" value="Lysyl oxidase 4 isoform X1"/>
    <property type="match status" value="1"/>
</dbReference>
<feature type="domain" description="SRCR" evidence="11">
    <location>
        <begin position="156"/>
        <end position="258"/>
    </location>
</feature>
<dbReference type="InterPro" id="IPR036772">
    <property type="entry name" value="SRCR-like_dom_sf"/>
</dbReference>
<feature type="domain" description="SRCR" evidence="11">
    <location>
        <begin position="46"/>
        <end position="149"/>
    </location>
</feature>
<comment type="caution">
    <text evidence="12">The sequence shown here is derived from an EMBL/GenBank/DDBJ whole genome shotgun (WGS) entry which is preliminary data.</text>
</comment>
<keyword evidence="2 10" id="KW-0812">Transmembrane</keyword>
<organism evidence="12 13">
    <name type="scientific">Patella caerulea</name>
    <name type="common">Rayed Mediterranean limpet</name>
    <dbReference type="NCBI Taxonomy" id="87958"/>
    <lineage>
        <taxon>Eukaryota</taxon>
        <taxon>Metazoa</taxon>
        <taxon>Spiralia</taxon>
        <taxon>Lophotrochozoa</taxon>
        <taxon>Mollusca</taxon>
        <taxon>Gastropoda</taxon>
        <taxon>Patellogastropoda</taxon>
        <taxon>Patelloidea</taxon>
        <taxon>Patellidae</taxon>
        <taxon>Patella</taxon>
    </lineage>
</organism>
<keyword evidence="7 9" id="KW-1015">Disulfide bond</keyword>
<dbReference type="PANTHER" id="PTHR19331:SF487">
    <property type="entry name" value="SOLUBLE SCAVENGER RECEPTOR CYSTEINE-RICH DOMAIN-CONTAINING PROTEIN SSC5D"/>
    <property type="match status" value="1"/>
</dbReference>
<keyword evidence="3" id="KW-0732">Signal</keyword>
<gene>
    <name evidence="12" type="ORF">SNE40_011649</name>
</gene>
<feature type="domain" description="SRCR" evidence="11">
    <location>
        <begin position="818"/>
        <end position="928"/>
    </location>
</feature>
<dbReference type="GO" id="GO:0016020">
    <property type="term" value="C:membrane"/>
    <property type="evidence" value="ECO:0007669"/>
    <property type="project" value="UniProtKB-SubCell"/>
</dbReference>
<evidence type="ECO:0000256" key="10">
    <source>
        <dbReference type="SAM" id="Phobius"/>
    </source>
</evidence>
<feature type="domain" description="SRCR" evidence="11">
    <location>
        <begin position="375"/>
        <end position="477"/>
    </location>
</feature>
<dbReference type="InterPro" id="IPR001190">
    <property type="entry name" value="SRCR"/>
</dbReference>
<feature type="disulfide bond" evidence="9">
    <location>
        <begin position="6"/>
        <end position="16"/>
    </location>
</feature>
<keyword evidence="6 10" id="KW-0472">Membrane</keyword>
<name>A0AAN8JNU6_PATCE</name>
<dbReference type="PRINTS" id="PR00258">
    <property type="entry name" value="SPERACTRCPTR"/>
</dbReference>
<evidence type="ECO:0000313" key="12">
    <source>
        <dbReference type="EMBL" id="KAK6179244.1"/>
    </source>
</evidence>
<sequence>MENVQCRGSESRLVDCSHGDPQTHSCFQHSVAVICFNGKKSKAFNWNLGGGNNYTGEVIINYLGTPGRICSDDWDDNDARVACRELGYRNGTAYNHVRFDYYYSSNGPYWISKLACNGSEGHLAECNMSIPLGGVTRCSSMKSAGIFCSDNVGIYYRIAGGPQENIGRVEVSVNGEWGSICGYNFDDREADVFCRSLGYSAGRVQRVNYLNPTGPTFSTSFACRGDEANLSECPHRGWKKASHFYCLKHRRDAGVACYGKVRLATGFPPKSKDGPVEYYANNQWNMVCDVGFTDISASRVCRDLGFRDGKAICCSAFGPIHTQNNEHILANTSMICHGTETHSLNCVKHQRCVSNAYASVACFSASDVIDEGYKFSLHKGSTNSGCIDVFHYGKRGYICDTFWDDEDAKVFCKMNGFTDGVAFHSPEMTTMVLYPRPYWMSAIKCTGTEPSLVNCAFNDRLNLGNCSAAHLASAICFKGDSNIKYRLAGGPNNKQGRVEISVGGIWGTICDLYWDNREAGVICRQLGFSDGYAVSNDAYGGGSGPIWLSKMRCDGSESDLHKCPHGGFSHETVSSVRSYFIFIPCKTHIDDAAVYCIDELRLNQGLNASMGAVEIYEKGGWKAVCDDGFGPKDALVVCKTLHFKYGIYLPGSIFGVTEGPINVFNVSCKRNEANFSACQKELLTSTACSSGTYASVYCSKQPIVDKGFELKMELDSASSSSGMLKVTIAGVEGGVCATGTDDKVANVACNELGFAGGVLYNTPNTNKLPILMSDVKCSGSEKSLNKCYFTSKSRMKWCDFYAPRVGVICSKIRDGLNYRLVEGSDKQRGRVEFRYDGVWGSFCDVAVNQKIARVACGTLGYVDGIRMSGIKYQTDDNTPFWFTRLNCFGNETTLLTCTNDGFNNKENQQNIFARACRSTTGPLAVSCFSSKLRITNVRLSGGGANYGRVEVYLEGPNLWGTVCDQYWSDDDASVVCRQIGFNTGIAVTSAKFGQGTGPIWLQNVGCSGNEHSFNECSHNGYSAHNCSHRNDAGVICKGIDARLSKTTPKVVHVNSSINKIVAHSSINFGISVGVPFFIIFLLAGIGFAIFVIYKRRKQASEMNESLVGNESSETTVVFSGLAEFFDRLKPKSSHPASQSFDVKNPVYNVSINSPQN</sequence>
<feature type="disulfide bond" evidence="9">
    <location>
        <begin position="223"/>
        <end position="233"/>
    </location>
</feature>
<dbReference type="SMART" id="SM00202">
    <property type="entry name" value="SR"/>
    <property type="match status" value="9"/>
</dbReference>
<keyword evidence="13" id="KW-1185">Reference proteome</keyword>
<feature type="disulfide bond" evidence="9">
    <location>
        <begin position="887"/>
        <end position="897"/>
    </location>
</feature>
<feature type="disulfide bond" evidence="9">
    <location>
        <begin position="668"/>
        <end position="678"/>
    </location>
</feature>
<dbReference type="AlphaFoldDB" id="A0AAN8JNU6"/>
<reference evidence="12 13" key="1">
    <citation type="submission" date="2024-01" db="EMBL/GenBank/DDBJ databases">
        <title>The genome of the rayed Mediterranean limpet Patella caerulea (Linnaeus, 1758).</title>
        <authorList>
            <person name="Anh-Thu Weber A."/>
            <person name="Halstead-Nussloch G."/>
        </authorList>
    </citation>
    <scope>NUCLEOTIDE SEQUENCE [LARGE SCALE GENOMIC DNA]</scope>
    <source>
        <strain evidence="12">AATW-2023a</strain>
        <tissue evidence="12">Whole specimen</tissue>
    </source>
</reference>
<evidence type="ECO:0000256" key="4">
    <source>
        <dbReference type="ARBA" id="ARBA00022737"/>
    </source>
</evidence>
<comment type="caution">
    <text evidence="9">Lacks conserved residue(s) required for the propagation of feature annotation.</text>
</comment>
<evidence type="ECO:0000256" key="1">
    <source>
        <dbReference type="ARBA" id="ARBA00004167"/>
    </source>
</evidence>
<feature type="domain" description="SRCR" evidence="11">
    <location>
        <begin position="937"/>
        <end position="1037"/>
    </location>
</feature>
<feature type="disulfide bond" evidence="9">
    <location>
        <begin position="777"/>
        <end position="787"/>
    </location>
</feature>
<feature type="disulfide bond" evidence="9">
    <location>
        <begin position="116"/>
        <end position="126"/>
    </location>
</feature>
<evidence type="ECO:0000256" key="9">
    <source>
        <dbReference type="PROSITE-ProRule" id="PRU00196"/>
    </source>
</evidence>
<dbReference type="SUPFAM" id="SSF56487">
    <property type="entry name" value="SRCR-like"/>
    <property type="match status" value="9"/>
</dbReference>
<keyword evidence="5 10" id="KW-1133">Transmembrane helix</keyword>
<feature type="domain" description="SRCR" evidence="11">
    <location>
        <begin position="710"/>
        <end position="810"/>
    </location>
</feature>
<dbReference type="FunFam" id="3.10.250.10:FF:000011">
    <property type="entry name" value="Scavenger receptor class A member 5"/>
    <property type="match status" value="1"/>
</dbReference>
<accession>A0AAN8JNU6</accession>
<feature type="disulfide bond" evidence="9">
    <location>
        <begin position="553"/>
        <end position="563"/>
    </location>
</feature>
<evidence type="ECO:0000256" key="8">
    <source>
        <dbReference type="ARBA" id="ARBA00023180"/>
    </source>
</evidence>
<dbReference type="EMBL" id="JAZGQO010000008">
    <property type="protein sequence ID" value="KAK6179244.1"/>
    <property type="molecule type" value="Genomic_DNA"/>
</dbReference>
<comment type="subcellular location">
    <subcellularLocation>
        <location evidence="1">Membrane</location>
        <topology evidence="1">Single-pass membrane protein</topology>
    </subcellularLocation>
</comment>
<evidence type="ECO:0000256" key="3">
    <source>
        <dbReference type="ARBA" id="ARBA00022729"/>
    </source>
</evidence>
<dbReference type="PANTHER" id="PTHR19331">
    <property type="entry name" value="SCAVENGER RECEPTOR DOMAIN-CONTAINING"/>
    <property type="match status" value="1"/>
</dbReference>
<feature type="disulfide bond" evidence="9">
    <location>
        <begin position="445"/>
        <end position="455"/>
    </location>
</feature>
<proteinExistence type="predicted"/>
<feature type="domain" description="SRCR" evidence="11">
    <location>
        <begin position="1"/>
        <end position="36"/>
    </location>
</feature>
<feature type="domain" description="SRCR" evidence="11">
    <location>
        <begin position="485"/>
        <end position="597"/>
    </location>
</feature>
<feature type="transmembrane region" description="Helical" evidence="10">
    <location>
        <begin position="1068"/>
        <end position="1093"/>
    </location>
</feature>
<feature type="disulfide bond" evidence="9">
    <location>
        <begin position="336"/>
        <end position="346"/>
    </location>
</feature>
<evidence type="ECO:0000313" key="13">
    <source>
        <dbReference type="Proteomes" id="UP001347796"/>
    </source>
</evidence>